<evidence type="ECO:0000256" key="4">
    <source>
        <dbReference type="ARBA" id="ARBA00022692"/>
    </source>
</evidence>
<comment type="subcellular location">
    <subcellularLocation>
        <location evidence="1">Cell membrane</location>
        <topology evidence="1">Multi-pass membrane protein</topology>
    </subcellularLocation>
</comment>
<dbReference type="InterPro" id="IPR000620">
    <property type="entry name" value="EamA_dom"/>
</dbReference>
<feature type="domain" description="EamA" evidence="8">
    <location>
        <begin position="152"/>
        <end position="286"/>
    </location>
</feature>
<feature type="transmembrane region" description="Helical" evidence="7">
    <location>
        <begin position="155"/>
        <end position="171"/>
    </location>
</feature>
<evidence type="ECO:0000256" key="7">
    <source>
        <dbReference type="SAM" id="Phobius"/>
    </source>
</evidence>
<protein>
    <submittedName>
        <fullName evidence="9">DMT family transporter</fullName>
    </submittedName>
</protein>
<feature type="transmembrane region" description="Helical" evidence="7">
    <location>
        <begin position="212"/>
        <end position="234"/>
    </location>
</feature>
<dbReference type="Pfam" id="PF00892">
    <property type="entry name" value="EamA"/>
    <property type="match status" value="2"/>
</dbReference>
<feature type="transmembrane region" description="Helical" evidence="7">
    <location>
        <begin position="36"/>
        <end position="53"/>
    </location>
</feature>
<dbReference type="InterPro" id="IPR037185">
    <property type="entry name" value="EmrE-like"/>
</dbReference>
<evidence type="ECO:0000256" key="1">
    <source>
        <dbReference type="ARBA" id="ARBA00004651"/>
    </source>
</evidence>
<keyword evidence="6 7" id="KW-0472">Membrane</keyword>
<feature type="transmembrane region" description="Helical" evidence="7">
    <location>
        <begin position="269"/>
        <end position="286"/>
    </location>
</feature>
<accession>A0ABT9J4G8</accession>
<comment type="similarity">
    <text evidence="2">Belongs to the EamA transporter family.</text>
</comment>
<keyword evidence="3" id="KW-1003">Cell membrane</keyword>
<evidence type="ECO:0000256" key="5">
    <source>
        <dbReference type="ARBA" id="ARBA00022989"/>
    </source>
</evidence>
<gene>
    <name evidence="9" type="ORF">Q5Y73_19965</name>
</gene>
<feature type="transmembrane region" description="Helical" evidence="7">
    <location>
        <begin position="178"/>
        <end position="200"/>
    </location>
</feature>
<evidence type="ECO:0000256" key="2">
    <source>
        <dbReference type="ARBA" id="ARBA00007362"/>
    </source>
</evidence>
<evidence type="ECO:0000256" key="3">
    <source>
        <dbReference type="ARBA" id="ARBA00022475"/>
    </source>
</evidence>
<comment type="caution">
    <text evidence="9">The sequence shown here is derived from an EMBL/GenBank/DDBJ whole genome shotgun (WGS) entry which is preliminary data.</text>
</comment>
<reference evidence="9 10" key="1">
    <citation type="submission" date="2023-08" db="EMBL/GenBank/DDBJ databases">
        <authorList>
            <person name="Park J.-S."/>
        </authorList>
    </citation>
    <scope>NUCLEOTIDE SEQUENCE [LARGE SCALE GENOMIC DNA]</scope>
    <source>
        <strain evidence="9 10">2205SS18-9</strain>
    </source>
</reference>
<dbReference type="PANTHER" id="PTHR32322:SF18">
    <property type="entry name" value="S-ADENOSYLMETHIONINE_S-ADENOSYLHOMOCYSTEINE TRANSPORTER"/>
    <property type="match status" value="1"/>
</dbReference>
<evidence type="ECO:0000313" key="10">
    <source>
        <dbReference type="Proteomes" id="UP001231941"/>
    </source>
</evidence>
<feature type="transmembrane region" description="Helical" evidence="7">
    <location>
        <begin position="246"/>
        <end position="263"/>
    </location>
</feature>
<dbReference type="InterPro" id="IPR050638">
    <property type="entry name" value="AA-Vitamin_Transporters"/>
</dbReference>
<evidence type="ECO:0000256" key="6">
    <source>
        <dbReference type="ARBA" id="ARBA00023136"/>
    </source>
</evidence>
<keyword evidence="5 7" id="KW-1133">Transmembrane helix</keyword>
<organism evidence="9 10">
    <name type="scientific">Chengkuizengella axinellae</name>
    <dbReference type="NCBI Taxonomy" id="3064388"/>
    <lineage>
        <taxon>Bacteria</taxon>
        <taxon>Bacillati</taxon>
        <taxon>Bacillota</taxon>
        <taxon>Bacilli</taxon>
        <taxon>Bacillales</taxon>
        <taxon>Paenibacillaceae</taxon>
        <taxon>Chengkuizengella</taxon>
    </lineage>
</organism>
<dbReference type="SUPFAM" id="SSF103481">
    <property type="entry name" value="Multidrug resistance efflux transporter EmrE"/>
    <property type="match status" value="2"/>
</dbReference>
<sequence length="306" mass="33909">MKAINYGLLLITSMLWAGNFVASKVAVGYVGPETVAFLRYFIAIIILIPVVLIQENKFLPPKQSIWPLIGMGFTGVFLFNMLVLMALEHTSATNTGVISALNPIAIALLAFIFVKEKLSLRQILGMGIGLVGVLIVITNGDWLRMLELNFNIGDLYMLLAVLTWGVYSLIIKNAAGDLSPLFITFWSGIFGLFMFVPFTFKKIYFIQSPDLNFWSSIGYTSIGATVLAMLFWNIGVRNVGGTQSGMFLNFNPIFTALLAFLLLGETLSWPQIWGTIVVINGVIIYSSKYPTYKITNILTRFRLGKG</sequence>
<dbReference type="EMBL" id="JAVAMP010000014">
    <property type="protein sequence ID" value="MDP5276373.1"/>
    <property type="molecule type" value="Genomic_DNA"/>
</dbReference>
<keyword evidence="10" id="KW-1185">Reference proteome</keyword>
<feature type="domain" description="EamA" evidence="8">
    <location>
        <begin position="8"/>
        <end position="137"/>
    </location>
</feature>
<evidence type="ECO:0000313" key="9">
    <source>
        <dbReference type="EMBL" id="MDP5276373.1"/>
    </source>
</evidence>
<name>A0ABT9J4G8_9BACL</name>
<dbReference type="Proteomes" id="UP001231941">
    <property type="component" value="Unassembled WGS sequence"/>
</dbReference>
<dbReference type="PANTHER" id="PTHR32322">
    <property type="entry name" value="INNER MEMBRANE TRANSPORTER"/>
    <property type="match status" value="1"/>
</dbReference>
<evidence type="ECO:0000259" key="8">
    <source>
        <dbReference type="Pfam" id="PF00892"/>
    </source>
</evidence>
<feature type="transmembrane region" description="Helical" evidence="7">
    <location>
        <begin position="123"/>
        <end position="143"/>
    </location>
</feature>
<dbReference type="RefSeq" id="WP_305993682.1">
    <property type="nucleotide sequence ID" value="NZ_JAVAMP010000014.1"/>
</dbReference>
<proteinExistence type="inferred from homology"/>
<feature type="transmembrane region" description="Helical" evidence="7">
    <location>
        <begin position="65"/>
        <end position="87"/>
    </location>
</feature>
<feature type="transmembrane region" description="Helical" evidence="7">
    <location>
        <begin position="93"/>
        <end position="114"/>
    </location>
</feature>
<keyword evidence="4 7" id="KW-0812">Transmembrane</keyword>